<protein>
    <submittedName>
        <fullName evidence="1">DUF2026 family protein</fullName>
    </submittedName>
</protein>
<proteinExistence type="predicted"/>
<reference evidence="1" key="2">
    <citation type="submission" date="2020-10" db="EMBL/GenBank/DDBJ databases">
        <title>Enrichment of novel Verrucomicrobia, Bacteroidetes and Krumholzibacteria in an oxygen-limited, methane- and iron-fed bioreactor inoculated with Bothnian Sea sediments.</title>
        <authorList>
            <person name="Martins P.D."/>
            <person name="de Jong A."/>
            <person name="Lenstra W.K."/>
            <person name="van Helmond N.A.G.M."/>
            <person name="Slomp C.P."/>
            <person name="Jetten M.S.M."/>
            <person name="Welte C.U."/>
            <person name="Rasigraf O."/>
        </authorList>
    </citation>
    <scope>NUCLEOTIDE SEQUENCE</scope>
    <source>
        <strain evidence="1">MAG47</strain>
    </source>
</reference>
<evidence type="ECO:0000313" key="1">
    <source>
        <dbReference type="EMBL" id="MBE0560595.1"/>
    </source>
</evidence>
<dbReference type="InterPro" id="IPR018599">
    <property type="entry name" value="DUF2026"/>
</dbReference>
<dbReference type="EMBL" id="JACZKO010000024">
    <property type="protein sequence ID" value="MBE0560595.1"/>
    <property type="molecule type" value="Genomic_DNA"/>
</dbReference>
<organism evidence="1 2">
    <name type="scientific">Brucella anthropi</name>
    <name type="common">Ochrobactrum anthropi</name>
    <dbReference type="NCBI Taxonomy" id="529"/>
    <lineage>
        <taxon>Bacteria</taxon>
        <taxon>Pseudomonadati</taxon>
        <taxon>Pseudomonadota</taxon>
        <taxon>Alphaproteobacteria</taxon>
        <taxon>Hyphomicrobiales</taxon>
        <taxon>Brucellaceae</taxon>
        <taxon>Brucella/Ochrobactrum group</taxon>
        <taxon>Brucella</taxon>
    </lineage>
</organism>
<reference evidence="1" key="1">
    <citation type="submission" date="2020-09" db="EMBL/GenBank/DDBJ databases">
        <authorList>
            <person name="Dalcin Martins P."/>
        </authorList>
    </citation>
    <scope>NUCLEOTIDE SEQUENCE</scope>
    <source>
        <strain evidence="1">MAG47</strain>
    </source>
</reference>
<accession>A0A8I0T8M9</accession>
<dbReference type="Pfam" id="PF09641">
    <property type="entry name" value="DUF2026"/>
    <property type="match status" value="1"/>
</dbReference>
<dbReference type="Proteomes" id="UP000642265">
    <property type="component" value="Unassembled WGS sequence"/>
</dbReference>
<gene>
    <name evidence="1" type="ORF">IH622_07205</name>
</gene>
<dbReference type="AlphaFoldDB" id="A0A8I0T8M9"/>
<dbReference type="Gene3D" id="3.10.550.10">
    <property type="entry name" value="Hypothetical protein Atu2299"/>
    <property type="match status" value="1"/>
</dbReference>
<dbReference type="SUPFAM" id="SSF54001">
    <property type="entry name" value="Cysteine proteinases"/>
    <property type="match status" value="1"/>
</dbReference>
<evidence type="ECO:0000313" key="2">
    <source>
        <dbReference type="Proteomes" id="UP000642265"/>
    </source>
</evidence>
<dbReference type="InterPro" id="IPR023107">
    <property type="entry name" value="Atu2299-like_dom_sf"/>
</dbReference>
<sequence>MHEGGSLLGENPGSALSGNQQCLFFAAVGGYILNQHYKIRTQIVGGAFCFCLGDGEIATFGKLEDRKLVSGPDAFHVWLLTDTHIIDFMAPIYREAFADHPKSADLPRRMMQRCLDEEASDLDALVHIGDFRYYPDPDLTDKLLDGFLAKRFNEDLIEVAMAWYGKRRAKQMPTFAMQDEKGRVSRLSFAATVANGSW</sequence>
<comment type="caution">
    <text evidence="1">The sequence shown here is derived from an EMBL/GenBank/DDBJ whole genome shotgun (WGS) entry which is preliminary data.</text>
</comment>
<name>A0A8I0T8M9_BRUAN</name>
<dbReference type="InterPro" id="IPR038765">
    <property type="entry name" value="Papain-like_cys_pep_sf"/>
</dbReference>